<dbReference type="AlphaFoldDB" id="A0A2T4TZ66"/>
<dbReference type="InterPro" id="IPR035093">
    <property type="entry name" value="RelE/ParE_toxin_dom_sf"/>
</dbReference>
<dbReference type="Gene3D" id="3.30.2310.20">
    <property type="entry name" value="RelE-like"/>
    <property type="match status" value="1"/>
</dbReference>
<gene>
    <name evidence="1" type="ORF">CLG94_05015</name>
</gene>
<dbReference type="PANTHER" id="PTHR40266">
    <property type="entry name" value="TOXIN HIGB-1"/>
    <property type="match status" value="1"/>
</dbReference>
<sequence length="94" mass="11132">MKIRSFTHKPLRRLYAEDVTKGLPSEAVDKLRKMLAFLQDVQDVETLRAFPAWKAHVLTGSRKGTWSLHVTRNWRLTLRVEDDEIHDVNFEDYH</sequence>
<organism evidence="1 2">
    <name type="scientific">Candidatus Methylomirabilis limnetica</name>
    <dbReference type="NCBI Taxonomy" id="2033718"/>
    <lineage>
        <taxon>Bacteria</taxon>
        <taxon>Candidatus Methylomirabilota</taxon>
        <taxon>Candidatus Methylomirabilia</taxon>
        <taxon>Candidatus Methylomirabilales</taxon>
        <taxon>Candidatus Methylomirabilaceae</taxon>
        <taxon>Candidatus Methylomirabilis</taxon>
    </lineage>
</organism>
<reference evidence="2" key="2">
    <citation type="journal article" date="2018" name="Environ. Microbiol.">
        <title>Bloom of a denitrifying methanotroph, 'Candidatus Methylomirabilis limnetica', in a deep stratified lake.</title>
        <authorList>
            <person name="Graf J.S."/>
            <person name="Mayr M.J."/>
            <person name="Marchant H.K."/>
            <person name="Tienken D."/>
            <person name="Hach P.F."/>
            <person name="Brand A."/>
            <person name="Schubert C.J."/>
            <person name="Kuypers M.M."/>
            <person name="Milucka J."/>
        </authorList>
    </citation>
    <scope>NUCLEOTIDE SEQUENCE [LARGE SCALE GENOMIC DNA]</scope>
    <source>
        <strain evidence="2">Zug</strain>
    </source>
</reference>
<evidence type="ECO:0000313" key="2">
    <source>
        <dbReference type="Proteomes" id="UP000241436"/>
    </source>
</evidence>
<proteinExistence type="predicted"/>
<accession>A0A2T4TZ66</accession>
<reference evidence="1 2" key="1">
    <citation type="submission" date="2017-09" db="EMBL/GenBank/DDBJ databases">
        <title>Bloom of a denitrifying methanotroph, Candidatus Methylomirabilis limnetica, in a deep stratified lake.</title>
        <authorList>
            <person name="Graf J.S."/>
            <person name="Marchant H.K."/>
            <person name="Tienken D."/>
            <person name="Hach P.F."/>
            <person name="Brand A."/>
            <person name="Schubert C.J."/>
            <person name="Kuypers M.M."/>
            <person name="Milucka J."/>
        </authorList>
    </citation>
    <scope>NUCLEOTIDE SEQUENCE [LARGE SCALE GENOMIC DNA]</scope>
    <source>
        <strain evidence="1 2">Zug</strain>
    </source>
</reference>
<protein>
    <submittedName>
        <fullName evidence="1">Plasmid maintenance system killer</fullName>
    </submittedName>
</protein>
<comment type="caution">
    <text evidence="1">The sequence shown here is derived from an EMBL/GenBank/DDBJ whole genome shotgun (WGS) entry which is preliminary data.</text>
</comment>
<dbReference type="SUPFAM" id="SSF143011">
    <property type="entry name" value="RelE-like"/>
    <property type="match status" value="1"/>
</dbReference>
<dbReference type="OrthoDB" id="9801102at2"/>
<dbReference type="Proteomes" id="UP000241436">
    <property type="component" value="Unassembled WGS sequence"/>
</dbReference>
<dbReference type="InterPro" id="IPR007711">
    <property type="entry name" value="HigB-1"/>
</dbReference>
<dbReference type="EMBL" id="NVQC01000016">
    <property type="protein sequence ID" value="PTL36392.1"/>
    <property type="molecule type" value="Genomic_DNA"/>
</dbReference>
<dbReference type="Pfam" id="PF05015">
    <property type="entry name" value="HigB-like_toxin"/>
    <property type="match status" value="1"/>
</dbReference>
<evidence type="ECO:0000313" key="1">
    <source>
        <dbReference type="EMBL" id="PTL36392.1"/>
    </source>
</evidence>
<dbReference type="PANTHER" id="PTHR40266:SF2">
    <property type="entry name" value="TOXIN HIGB-1"/>
    <property type="match status" value="1"/>
</dbReference>
<name>A0A2T4TZ66_9BACT</name>
<keyword evidence="2" id="KW-1185">Reference proteome</keyword>